<feature type="binding site" evidence="18">
    <location>
        <position position="72"/>
    </location>
    <ligand>
        <name>a divalent metal cation</name>
        <dbReference type="ChEBI" id="CHEBI:60240"/>
    </ligand>
</feature>
<evidence type="ECO:0000256" key="11">
    <source>
        <dbReference type="ARBA" id="ARBA00023098"/>
    </source>
</evidence>
<keyword evidence="10 19" id="KW-1133">Transmembrane helix</keyword>
<feature type="binding site" evidence="17">
    <location>
        <position position="12"/>
    </location>
    <ligand>
        <name>ATP</name>
        <dbReference type="ChEBI" id="CHEBI:30616"/>
    </ligand>
</feature>
<dbReference type="Pfam" id="PF01219">
    <property type="entry name" value="DAGK_prokar"/>
    <property type="match status" value="1"/>
</dbReference>
<feature type="transmembrane region" description="Helical" evidence="19">
    <location>
        <begin position="132"/>
        <end position="149"/>
    </location>
</feature>
<keyword evidence="3" id="KW-1003">Cell membrane</keyword>
<dbReference type="InterPro" id="IPR000326">
    <property type="entry name" value="PAP2/HPO"/>
</dbReference>
<keyword evidence="9 17" id="KW-0067">ATP-binding</keyword>
<dbReference type="InterPro" id="IPR036938">
    <property type="entry name" value="PAP2/HPO_sf"/>
</dbReference>
<evidence type="ECO:0000256" key="8">
    <source>
        <dbReference type="ARBA" id="ARBA00022777"/>
    </source>
</evidence>
<feature type="transmembrane region" description="Helical" evidence="19">
    <location>
        <begin position="29"/>
        <end position="46"/>
    </location>
</feature>
<evidence type="ECO:0000256" key="3">
    <source>
        <dbReference type="ARBA" id="ARBA00022475"/>
    </source>
</evidence>
<evidence type="ECO:0000256" key="15">
    <source>
        <dbReference type="PIRSR" id="PIRSR600829-1"/>
    </source>
</evidence>
<feature type="binding site" evidence="17">
    <location>
        <position position="72"/>
    </location>
    <ligand>
        <name>ATP</name>
        <dbReference type="ChEBI" id="CHEBI:30616"/>
    </ligand>
</feature>
<dbReference type="CDD" id="cd14266">
    <property type="entry name" value="UDPK_IM_PAP2_like"/>
    <property type="match status" value="1"/>
</dbReference>
<keyword evidence="14" id="KW-1208">Phospholipid metabolism</keyword>
<dbReference type="Pfam" id="PF01569">
    <property type="entry name" value="PAP2"/>
    <property type="match status" value="1"/>
</dbReference>
<reference evidence="21 22" key="1">
    <citation type="submission" date="2016-10" db="EMBL/GenBank/DDBJ databases">
        <authorList>
            <person name="de Groot N.N."/>
        </authorList>
    </citation>
    <scope>NUCLEOTIDE SEQUENCE [LARGE SCALE GENOMIC DNA]</scope>
    <source>
        <strain evidence="21 22">ATCC 51327</strain>
    </source>
</reference>
<feature type="binding site" evidence="16">
    <location>
        <position position="5"/>
    </location>
    <ligand>
        <name>substrate</name>
    </ligand>
</feature>
<feature type="active site" description="Proton acceptor" evidence="15">
    <location>
        <position position="65"/>
    </location>
</feature>
<dbReference type="STRING" id="29563.SAMN02983006_00644"/>
<feature type="transmembrane region" description="Helical" evidence="19">
    <location>
        <begin position="213"/>
        <end position="231"/>
    </location>
</feature>
<dbReference type="InterPro" id="IPR000829">
    <property type="entry name" value="DAGK"/>
</dbReference>
<sequence length="234" mass="25838">MQLLRIITSFNYAIAGLIHAIRTQRNMQLHLAAAITVLALSLFFDLNRLELGLIIVAIAFVIFAELINTAVEIIIDIISKEYNFKARIAKNISAAAVVIASINAIFIAYLVFFDKAQQLSLALIFTIRHEPLHLIFINLGLIFILVITLKSIFSSGTPLKGGIISGHTALAAAAVLMIWFLTSNFIAFSLASVLAFLTIQSRLEAGTHSIKEVFRGALLGIIITFIIFYFFRIN</sequence>
<dbReference type="GO" id="GO:0016301">
    <property type="term" value="F:kinase activity"/>
    <property type="evidence" value="ECO:0007669"/>
    <property type="project" value="UniProtKB-KW"/>
</dbReference>
<evidence type="ECO:0000256" key="4">
    <source>
        <dbReference type="ARBA" id="ARBA00022516"/>
    </source>
</evidence>
<evidence type="ECO:0000256" key="5">
    <source>
        <dbReference type="ARBA" id="ARBA00022679"/>
    </source>
</evidence>
<keyword evidence="7 17" id="KW-0547">Nucleotide-binding</keyword>
<dbReference type="AlphaFoldDB" id="A0A1I4G7N4"/>
<dbReference type="PANTHER" id="PTHR34299">
    <property type="entry name" value="DIACYLGLYCEROL KINASE"/>
    <property type="match status" value="1"/>
</dbReference>
<keyword evidence="12 19" id="KW-0472">Membrane</keyword>
<dbReference type="PANTHER" id="PTHR34299:SF1">
    <property type="entry name" value="DIACYLGLYCEROL KINASE"/>
    <property type="match status" value="1"/>
</dbReference>
<evidence type="ECO:0000256" key="12">
    <source>
        <dbReference type="ARBA" id="ARBA00023136"/>
    </source>
</evidence>
<accession>A0A1I4G7N4</accession>
<keyword evidence="11" id="KW-0443">Lipid metabolism</keyword>
<keyword evidence="4" id="KW-0444">Lipid biosynthesis</keyword>
<dbReference type="SUPFAM" id="SSF48317">
    <property type="entry name" value="Acid phosphatase/Vanadium-dependent haloperoxidase"/>
    <property type="match status" value="1"/>
</dbReference>
<organism evidence="21 22">
    <name type="scientific">Halanaerobium salsuginis</name>
    <dbReference type="NCBI Taxonomy" id="29563"/>
    <lineage>
        <taxon>Bacteria</taxon>
        <taxon>Bacillati</taxon>
        <taxon>Bacillota</taxon>
        <taxon>Clostridia</taxon>
        <taxon>Halanaerobiales</taxon>
        <taxon>Halanaerobiaceae</taxon>
        <taxon>Halanaerobium</taxon>
    </lineage>
</organism>
<dbReference type="EMBL" id="FOTI01000005">
    <property type="protein sequence ID" value="SFL26052.1"/>
    <property type="molecule type" value="Genomic_DNA"/>
</dbReference>
<dbReference type="GO" id="GO:0005524">
    <property type="term" value="F:ATP binding"/>
    <property type="evidence" value="ECO:0007669"/>
    <property type="project" value="UniProtKB-KW"/>
</dbReference>
<dbReference type="Gene3D" id="1.20.144.10">
    <property type="entry name" value="Phosphatidic acid phosphatase type 2/haloperoxidase"/>
    <property type="match status" value="1"/>
</dbReference>
<feature type="transmembrane region" description="Helical" evidence="19">
    <location>
        <begin position="185"/>
        <end position="201"/>
    </location>
</feature>
<feature type="binding site" evidence="17">
    <location>
        <position position="5"/>
    </location>
    <ligand>
        <name>ATP</name>
        <dbReference type="ChEBI" id="CHEBI:30616"/>
    </ligand>
</feature>
<evidence type="ECO:0000256" key="17">
    <source>
        <dbReference type="PIRSR" id="PIRSR600829-3"/>
    </source>
</evidence>
<dbReference type="GO" id="GO:0008654">
    <property type="term" value="P:phospholipid biosynthetic process"/>
    <property type="evidence" value="ECO:0007669"/>
    <property type="project" value="UniProtKB-KW"/>
</dbReference>
<dbReference type="Proteomes" id="UP000199006">
    <property type="component" value="Unassembled WGS sequence"/>
</dbReference>
<gene>
    <name evidence="21" type="ORF">SAMN02983006_00644</name>
</gene>
<evidence type="ECO:0000256" key="10">
    <source>
        <dbReference type="ARBA" id="ARBA00022989"/>
    </source>
</evidence>
<evidence type="ECO:0000256" key="14">
    <source>
        <dbReference type="ARBA" id="ARBA00023264"/>
    </source>
</evidence>
<keyword evidence="8 21" id="KW-0418">Kinase</keyword>
<dbReference type="GO" id="GO:0046872">
    <property type="term" value="F:metal ion binding"/>
    <property type="evidence" value="ECO:0007669"/>
    <property type="project" value="UniProtKB-KW"/>
</dbReference>
<keyword evidence="18" id="KW-0460">Magnesium</keyword>
<feature type="binding site" evidence="16">
    <location>
        <position position="65"/>
    </location>
    <ligand>
        <name>substrate</name>
    </ligand>
</feature>
<evidence type="ECO:0000256" key="7">
    <source>
        <dbReference type="ARBA" id="ARBA00022741"/>
    </source>
</evidence>
<keyword evidence="18" id="KW-0479">Metal-binding</keyword>
<evidence type="ECO:0000256" key="6">
    <source>
        <dbReference type="ARBA" id="ARBA00022692"/>
    </source>
</evidence>
<feature type="transmembrane region" description="Helical" evidence="19">
    <location>
        <begin position="52"/>
        <end position="71"/>
    </location>
</feature>
<evidence type="ECO:0000259" key="20">
    <source>
        <dbReference type="Pfam" id="PF01569"/>
    </source>
</evidence>
<keyword evidence="6 19" id="KW-0812">Transmembrane</keyword>
<proteinExistence type="inferred from homology"/>
<evidence type="ECO:0000256" key="19">
    <source>
        <dbReference type="SAM" id="Phobius"/>
    </source>
</evidence>
<feature type="transmembrane region" description="Helical" evidence="19">
    <location>
        <begin position="92"/>
        <end position="112"/>
    </location>
</feature>
<comment type="subcellular location">
    <subcellularLocation>
        <location evidence="1">Cell membrane</location>
        <topology evidence="1">Multi-pass membrane protein</topology>
    </subcellularLocation>
</comment>
<evidence type="ECO:0000256" key="13">
    <source>
        <dbReference type="ARBA" id="ARBA00023209"/>
    </source>
</evidence>
<name>A0A1I4G7N4_9FIRM</name>
<dbReference type="GO" id="GO:0005886">
    <property type="term" value="C:plasma membrane"/>
    <property type="evidence" value="ECO:0007669"/>
    <property type="project" value="UniProtKB-SubCell"/>
</dbReference>
<keyword evidence="5" id="KW-0808">Transferase</keyword>
<dbReference type="OrthoDB" id="9789934at2"/>
<comment type="similarity">
    <text evidence="2">Belongs to the bacterial diacylglycerol kinase family.</text>
</comment>
<comment type="cofactor">
    <cofactor evidence="18">
        <name>Mg(2+)</name>
        <dbReference type="ChEBI" id="CHEBI:18420"/>
    </cofactor>
    <text evidence="18">Mn(2+), Zn(2+), Cd(2+) and Co(2+) support activity to lesser extents.</text>
</comment>
<evidence type="ECO:0000313" key="21">
    <source>
        <dbReference type="EMBL" id="SFL26052.1"/>
    </source>
</evidence>
<dbReference type="Gene3D" id="1.10.287.3610">
    <property type="match status" value="1"/>
</dbReference>
<evidence type="ECO:0000313" key="22">
    <source>
        <dbReference type="Proteomes" id="UP000199006"/>
    </source>
</evidence>
<dbReference type="RefSeq" id="WP_089859583.1">
    <property type="nucleotide sequence ID" value="NZ_FOTI01000005.1"/>
</dbReference>
<evidence type="ECO:0000256" key="18">
    <source>
        <dbReference type="PIRSR" id="PIRSR600829-4"/>
    </source>
</evidence>
<feature type="domain" description="Phosphatidic acid phosphatase type 2/haloperoxidase" evidence="20">
    <location>
        <begin position="160"/>
        <end position="232"/>
    </location>
</feature>
<keyword evidence="22" id="KW-1185">Reference proteome</keyword>
<protein>
    <submittedName>
        <fullName evidence="21">Diacylglycerol kinase (ATP)</fullName>
    </submittedName>
</protein>
<dbReference type="InterPro" id="IPR036945">
    <property type="entry name" value="DAGK_sf"/>
</dbReference>
<keyword evidence="13" id="KW-0594">Phospholipid biosynthesis</keyword>
<evidence type="ECO:0000256" key="1">
    <source>
        <dbReference type="ARBA" id="ARBA00004651"/>
    </source>
</evidence>
<evidence type="ECO:0000256" key="2">
    <source>
        <dbReference type="ARBA" id="ARBA00005967"/>
    </source>
</evidence>
<evidence type="ECO:0000256" key="16">
    <source>
        <dbReference type="PIRSR" id="PIRSR600829-2"/>
    </source>
</evidence>
<evidence type="ECO:0000256" key="9">
    <source>
        <dbReference type="ARBA" id="ARBA00022840"/>
    </source>
</evidence>